<gene>
    <name evidence="3" type="ORF">EGI05_05370</name>
</gene>
<feature type="chain" id="PRO_5018205315" description="DUF6705 domain-containing protein" evidence="1">
    <location>
        <begin position="21"/>
        <end position="189"/>
    </location>
</feature>
<name>A0A3N0W5H0_9FLAO</name>
<dbReference type="InterPro" id="IPR046551">
    <property type="entry name" value="DUF6705"/>
</dbReference>
<dbReference type="AlphaFoldDB" id="A0A3N0W5H0"/>
<feature type="signal peptide" evidence="1">
    <location>
        <begin position="1"/>
        <end position="20"/>
    </location>
</feature>
<dbReference type="Proteomes" id="UP000269375">
    <property type="component" value="Unassembled WGS sequence"/>
</dbReference>
<sequence length="189" mass="21890">MMKNKIIYTLFMLGILSCKAQTISLDQLSQCKPTKNCPDYVYLKDTNNRLNKFVGTWKGTYSDGRTYELHFIKKENDGGWFNEKFWDKLIGRVLVKTIDGNTLYNSLNYNDLDAMGGFYFDKELKKYQLYYSGNADCNDKGYVYVSFPDPNNLNQMELVFVQDRDIIASCSNAYKTVMPSGKKIILTKQ</sequence>
<evidence type="ECO:0000313" key="4">
    <source>
        <dbReference type="Proteomes" id="UP000269375"/>
    </source>
</evidence>
<dbReference type="PROSITE" id="PS51257">
    <property type="entry name" value="PROKAR_LIPOPROTEIN"/>
    <property type="match status" value="1"/>
</dbReference>
<dbReference type="EMBL" id="RJTX01000001">
    <property type="protein sequence ID" value="ROI00316.1"/>
    <property type="molecule type" value="Genomic_DNA"/>
</dbReference>
<dbReference type="Pfam" id="PF20448">
    <property type="entry name" value="DUF6705"/>
    <property type="match status" value="1"/>
</dbReference>
<evidence type="ECO:0000259" key="2">
    <source>
        <dbReference type="Pfam" id="PF20448"/>
    </source>
</evidence>
<evidence type="ECO:0000256" key="1">
    <source>
        <dbReference type="SAM" id="SignalP"/>
    </source>
</evidence>
<feature type="domain" description="DUF6705" evidence="2">
    <location>
        <begin position="2"/>
        <end position="153"/>
    </location>
</feature>
<proteinExistence type="predicted"/>
<evidence type="ECO:0000313" key="3">
    <source>
        <dbReference type="EMBL" id="ROI00316.1"/>
    </source>
</evidence>
<reference evidence="3 4" key="1">
    <citation type="submission" date="2018-11" db="EMBL/GenBank/DDBJ databases">
        <title>Proposal to divide the Flavobacteriaceae and reorganize its genera based on Amino Acid Identity values calculated from whole genome sequences.</title>
        <authorList>
            <person name="Nicholson A.C."/>
            <person name="Gulvik C.A."/>
            <person name="Whitney A.M."/>
            <person name="Humrighouse B.W."/>
            <person name="Bell M."/>
            <person name="Holmes B."/>
            <person name="Steigerwalt A."/>
            <person name="Villarma A."/>
            <person name="Sheth M."/>
            <person name="Batra D."/>
            <person name="Pryor J."/>
            <person name="Bernardet J.-F."/>
            <person name="Hugo C."/>
            <person name="Kampfer P."/>
            <person name="Newman J."/>
            <person name="Mcquiston J.R."/>
        </authorList>
    </citation>
    <scope>NUCLEOTIDE SEQUENCE [LARGE SCALE GENOMIC DNA]</scope>
    <source>
        <strain evidence="3 4">DSM 15235</strain>
    </source>
</reference>
<protein>
    <recommendedName>
        <fullName evidence="2">DUF6705 domain-containing protein</fullName>
    </recommendedName>
</protein>
<comment type="caution">
    <text evidence="3">The sequence shown here is derived from an EMBL/GenBank/DDBJ whole genome shotgun (WGS) entry which is preliminary data.</text>
</comment>
<keyword evidence="1" id="KW-0732">Signal</keyword>
<organism evidence="3 4">
    <name type="scientific">Chryseobacterium daecheongense</name>
    <dbReference type="NCBI Taxonomy" id="192389"/>
    <lineage>
        <taxon>Bacteria</taxon>
        <taxon>Pseudomonadati</taxon>
        <taxon>Bacteroidota</taxon>
        <taxon>Flavobacteriia</taxon>
        <taxon>Flavobacteriales</taxon>
        <taxon>Weeksellaceae</taxon>
        <taxon>Chryseobacterium group</taxon>
        <taxon>Chryseobacterium</taxon>
    </lineage>
</organism>
<accession>A0A3N0W5H0</accession>